<dbReference type="OrthoDB" id="549017at2759"/>
<proteinExistence type="predicted"/>
<protein>
    <submittedName>
        <fullName evidence="3">Uncharacterized protein isoform X1</fullName>
    </submittedName>
</protein>
<feature type="signal peptide" evidence="1">
    <location>
        <begin position="1"/>
        <end position="20"/>
    </location>
</feature>
<keyword evidence="2" id="KW-1185">Reference proteome</keyword>
<dbReference type="AlphaFoldDB" id="A0A9R1SVJ5"/>
<feature type="chain" id="PRO_5040393858" evidence="1">
    <location>
        <begin position="21"/>
        <end position="772"/>
    </location>
</feature>
<sequence>MKSRLLFITGILLISSRNIGSQTRIPSYLQECYQKETINGPHLPLNLQTFIDIIRKAETHEDRSIDLRIFTSSLLRRFKFDGIEWHKDLKFEDGVLPFGGTGPQRTKNQIIEELIPGNYKQFSDNILTKLERCALHRALSNSIWEHEDASRDKFCMERPTEKISDNMVPVEMRSCPLELGVILTPYGTIAPGPLIAGIAAALQPQTVAVKLLVNIPDQLNYDDYDVDIMIPKSEMIHFRSMWLHSILASDTNLDNIWASTVAGDLAEMAVHQGPSVGDRMLLGATGFWNSSIRPQMFYLLGKDGSFDATRAEIVGAVDGFIIAKHLKQWTSNFTTLRLSEILDMYYSPKGMSFDSTVKACNRGQSFWYIASPTVLEQQVYAASQILAYRCSSVHMSNEVLKTMVHYSVTKFTDYVNNHLFPGLHCIKEQHHPKVEVLVTTDGAWSHEYAADFLGVLFEDLNISPFGSSVGIIDGSSGKWILNVTSSFSSAQSAIINQTSSTNLNLTEVFDVASDYYTNKWKELHRNHTIGGLGQAIIILAPLIRLSEPELQQALISLKNMRSLHPDVNIIYYTTPERADPLRKLLISQEDYLLTSLRINDISTRLVEVPNSIRPGPCNPNVTLGVRDQIEGYVYPQEVNIYRLDPLWRVNTKTVTVKIVGFGYGSVEICKWNQKRSSITRQLLSCRELSGNDEAELTDFHTCQKLDCPTIFYQIRGLSSTNKCAEADCKTPRHIRYLLRIENLQCSTADKLTASFMTLLPLFFFTLIKQSLN</sequence>
<dbReference type="GeneID" id="105263476"/>
<name>A0A9R1SVJ5_9HYME</name>
<evidence type="ECO:0000313" key="3">
    <source>
        <dbReference type="RefSeq" id="XP_011298009.1"/>
    </source>
</evidence>
<dbReference type="RefSeq" id="XP_011298009.1">
    <property type="nucleotide sequence ID" value="XM_011299707.1"/>
</dbReference>
<keyword evidence="1" id="KW-0732">Signal</keyword>
<reference evidence="3" key="1">
    <citation type="submission" date="2025-08" db="UniProtKB">
        <authorList>
            <consortium name="RefSeq"/>
        </authorList>
    </citation>
    <scope>IDENTIFICATION</scope>
    <source>
        <strain evidence="3">USDA-PBARC FA_bdor</strain>
        <tissue evidence="3">Whole organism</tissue>
    </source>
</reference>
<dbReference type="KEGG" id="fas:105263476"/>
<gene>
    <name evidence="3" type="primary">LOC105263476</name>
</gene>
<evidence type="ECO:0000256" key="1">
    <source>
        <dbReference type="SAM" id="SignalP"/>
    </source>
</evidence>
<accession>A0A9R1SVJ5</accession>
<dbReference type="Proteomes" id="UP000694866">
    <property type="component" value="Unplaced"/>
</dbReference>
<evidence type="ECO:0000313" key="2">
    <source>
        <dbReference type="Proteomes" id="UP000694866"/>
    </source>
</evidence>
<organism evidence="2 3">
    <name type="scientific">Fopius arisanus</name>
    <dbReference type="NCBI Taxonomy" id="64838"/>
    <lineage>
        <taxon>Eukaryota</taxon>
        <taxon>Metazoa</taxon>
        <taxon>Ecdysozoa</taxon>
        <taxon>Arthropoda</taxon>
        <taxon>Hexapoda</taxon>
        <taxon>Insecta</taxon>
        <taxon>Pterygota</taxon>
        <taxon>Neoptera</taxon>
        <taxon>Endopterygota</taxon>
        <taxon>Hymenoptera</taxon>
        <taxon>Apocrita</taxon>
        <taxon>Ichneumonoidea</taxon>
        <taxon>Braconidae</taxon>
        <taxon>Opiinae</taxon>
        <taxon>Fopius</taxon>
    </lineage>
</organism>